<feature type="compositionally biased region" description="Low complexity" evidence="1">
    <location>
        <begin position="254"/>
        <end position="268"/>
    </location>
</feature>
<dbReference type="Proteomes" id="UP001152519">
    <property type="component" value="Unassembled WGS sequence"/>
</dbReference>
<reference evidence="2" key="1">
    <citation type="submission" date="2021-05" db="EMBL/GenBank/DDBJ databases">
        <authorList>
            <person name="Arsene-Ploetze F."/>
        </authorList>
    </citation>
    <scope>NUCLEOTIDE SEQUENCE</scope>
    <source>
        <strain evidence="2">DSM 42138</strain>
    </source>
</reference>
<evidence type="ECO:0000313" key="3">
    <source>
        <dbReference type="Proteomes" id="UP001152519"/>
    </source>
</evidence>
<feature type="region of interest" description="Disordered" evidence="1">
    <location>
        <begin position="210"/>
        <end position="268"/>
    </location>
</feature>
<evidence type="ECO:0000256" key="1">
    <source>
        <dbReference type="SAM" id="MobiDB-lite"/>
    </source>
</evidence>
<evidence type="ECO:0000313" key="2">
    <source>
        <dbReference type="EMBL" id="CAG6394114.1"/>
    </source>
</evidence>
<dbReference type="EMBL" id="CAJSLV010000053">
    <property type="protein sequence ID" value="CAG6394114.1"/>
    <property type="molecule type" value="Genomic_DNA"/>
</dbReference>
<protein>
    <submittedName>
        <fullName evidence="2">Uncharacterized protein</fullName>
    </submittedName>
</protein>
<organism evidence="2 3">
    <name type="scientific">Actinacidiphila cocklensis</name>
    <dbReference type="NCBI Taxonomy" id="887465"/>
    <lineage>
        <taxon>Bacteria</taxon>
        <taxon>Bacillati</taxon>
        <taxon>Actinomycetota</taxon>
        <taxon>Actinomycetes</taxon>
        <taxon>Kitasatosporales</taxon>
        <taxon>Streptomycetaceae</taxon>
        <taxon>Actinacidiphila</taxon>
    </lineage>
</organism>
<keyword evidence="3" id="KW-1185">Reference proteome</keyword>
<name>A0A9W4GQY6_9ACTN</name>
<comment type="caution">
    <text evidence="2">The sequence shown here is derived from an EMBL/GenBank/DDBJ whole genome shotgun (WGS) entry which is preliminary data.</text>
</comment>
<accession>A0A9W4GQY6</accession>
<gene>
    <name evidence="2" type="ORF">SCOCK_240066</name>
</gene>
<sequence>MDDQLRRGERGLGQVDLDAAQDRHRGDLVPDAPAALALGAAEDADQVRVLAAAVARVAAGGRRRGLHAPLRQVAHQRLQLAQRLGRVDTVEPLGVLARVEPALGQRLAQDVGDPVPVGVRRTQVGVGSRRGQGGRCGRSGGGGCRGDCRLRRALRGLYGLLRGLLELRFIHRPTVHRRDRSRLPRERPELSPIRPLGVASARVAGSQGCRGGERYLTARAPPARSYAGRASATTQPSEECPLCPSSNTRICSLSARTPPSTASSPRKG</sequence>
<proteinExistence type="predicted"/>
<dbReference type="AlphaFoldDB" id="A0A9W4GQY6"/>